<gene>
    <name evidence="6" type="ORF">VT50_0208820</name>
</gene>
<dbReference type="InterPro" id="IPR006162">
    <property type="entry name" value="Ppantetheine_attach_site"/>
</dbReference>
<evidence type="ECO:0000256" key="4">
    <source>
        <dbReference type="SAM" id="MobiDB-lite"/>
    </source>
</evidence>
<keyword evidence="7" id="KW-1185">Reference proteome</keyword>
<feature type="domain" description="Malonyl-CoA:ACP transacylase (MAT)" evidence="5">
    <location>
        <begin position="13"/>
        <end position="295"/>
    </location>
</feature>
<accession>A0A1V4D9D9</accession>
<keyword evidence="2" id="KW-0597">Phosphoprotein</keyword>
<dbReference type="GO" id="GO:0006633">
    <property type="term" value="P:fatty acid biosynthetic process"/>
    <property type="evidence" value="ECO:0007669"/>
    <property type="project" value="TreeGrafter"/>
</dbReference>
<proteinExistence type="predicted"/>
<dbReference type="SUPFAM" id="SSF52151">
    <property type="entry name" value="FabD/lysophospholipase-like"/>
    <property type="match status" value="1"/>
</dbReference>
<reference evidence="6" key="1">
    <citation type="submission" date="2016-12" db="EMBL/GenBank/DDBJ databases">
        <title>Genome sequence of Streptomyces antioxidans MUSC 164.</title>
        <authorList>
            <person name="Lee L.-H."/>
            <person name="Ser H.-L."/>
        </authorList>
    </citation>
    <scope>NUCLEOTIDE SEQUENCE [LARGE SCALE GENOMIC DNA]</scope>
    <source>
        <strain evidence="6">MUSC 164</strain>
    </source>
</reference>
<protein>
    <recommendedName>
        <fullName evidence="5">Malonyl-CoA:ACP transacylase (MAT) domain-containing protein</fullName>
    </recommendedName>
</protein>
<dbReference type="InterPro" id="IPR016035">
    <property type="entry name" value="Acyl_Trfase/lysoPLipase"/>
</dbReference>
<dbReference type="RefSeq" id="WP_075200391.1">
    <property type="nucleotide sequence ID" value="NZ_LAKD02000018.1"/>
</dbReference>
<dbReference type="EMBL" id="LAKD02000018">
    <property type="protein sequence ID" value="OPF81757.1"/>
    <property type="molecule type" value="Genomic_DNA"/>
</dbReference>
<dbReference type="PANTHER" id="PTHR43775:SF37">
    <property type="entry name" value="SI:DKEY-61P9.11"/>
    <property type="match status" value="1"/>
</dbReference>
<keyword evidence="1" id="KW-0596">Phosphopantetheine</keyword>
<dbReference type="OrthoDB" id="4286171at2"/>
<evidence type="ECO:0000313" key="6">
    <source>
        <dbReference type="EMBL" id="OPF81757.1"/>
    </source>
</evidence>
<dbReference type="SUPFAM" id="SSF55048">
    <property type="entry name" value="Probable ACP-binding domain of malonyl-CoA ACP transacylase"/>
    <property type="match status" value="1"/>
</dbReference>
<feature type="compositionally biased region" description="Low complexity" evidence="4">
    <location>
        <begin position="320"/>
        <end position="343"/>
    </location>
</feature>
<dbReference type="InterPro" id="IPR009081">
    <property type="entry name" value="PP-bd_ACP"/>
</dbReference>
<dbReference type="Proteomes" id="UP000033615">
    <property type="component" value="Unassembled WGS sequence"/>
</dbReference>
<evidence type="ECO:0000256" key="1">
    <source>
        <dbReference type="ARBA" id="ARBA00022450"/>
    </source>
</evidence>
<dbReference type="Gene3D" id="1.10.1200.10">
    <property type="entry name" value="ACP-like"/>
    <property type="match status" value="1"/>
</dbReference>
<dbReference type="InterPro" id="IPR001227">
    <property type="entry name" value="Ac_transferase_dom_sf"/>
</dbReference>
<dbReference type="GO" id="GO:0017000">
    <property type="term" value="P:antibiotic biosynthetic process"/>
    <property type="evidence" value="ECO:0007669"/>
    <property type="project" value="UniProtKB-KW"/>
</dbReference>
<dbReference type="PANTHER" id="PTHR43775">
    <property type="entry name" value="FATTY ACID SYNTHASE"/>
    <property type="match status" value="1"/>
</dbReference>
<dbReference type="AlphaFoldDB" id="A0A1V4D9D9"/>
<evidence type="ECO:0000256" key="3">
    <source>
        <dbReference type="ARBA" id="ARBA00023194"/>
    </source>
</evidence>
<dbReference type="Pfam" id="PF00698">
    <property type="entry name" value="Acyl_transf_1"/>
    <property type="match status" value="1"/>
</dbReference>
<sequence length="514" mass="52526">MPGTVAAPRGGILCDLHHRYETVRESLSRIDKAAQEMGLPNISARLIEQNGTSDRRGPEVQYLEIFAVSIATHDMLIAEGAKPLAIVGQSIGELWALAAAGHLSVEDAARLAVARSQVLTRQSWGGKMLAVGVDGRRAASLAELINHPHLVLACENAPRQSVISGPEALIEHVERVADALGWPSLRLDVPHPTHTPAMAQAARDLRASAPRVPYGAGRWRVCSPWLGRDVGDDDPVDLVAGALTSRVRMLHTIRELHAAGADAFIECGEWPVVTKFVEASIPGVRCVVPLSESDPVGAVRALVAESPGGGPFQPRLAAASSNGHGPVVPVSGPQPSGPAAALPVTADPPVRAAASVVSAAPVVPVSYVAPVASPSVAPVPSPAPAVPVAVAAPAPPAASVAVAPAAVAPVSAAPAPASADPAAPSSAGADYDTVLAELRTLYGDFLGYPPDLLGEDDGLEAELGVESLKQVALLGMVSDRYGLPGLRANSSLLTVGTLRRIAEAVVGARAGAAG</sequence>
<comment type="caution">
    <text evidence="6">The sequence shown here is derived from an EMBL/GenBank/DDBJ whole genome shotgun (WGS) entry which is preliminary data.</text>
</comment>
<evidence type="ECO:0000256" key="2">
    <source>
        <dbReference type="ARBA" id="ARBA00022553"/>
    </source>
</evidence>
<dbReference type="GO" id="GO:0004312">
    <property type="term" value="F:fatty acid synthase activity"/>
    <property type="evidence" value="ECO:0007669"/>
    <property type="project" value="TreeGrafter"/>
</dbReference>
<dbReference type="SMART" id="SM00827">
    <property type="entry name" value="PKS_AT"/>
    <property type="match status" value="1"/>
</dbReference>
<evidence type="ECO:0000259" key="5">
    <source>
        <dbReference type="SMART" id="SM00827"/>
    </source>
</evidence>
<evidence type="ECO:0000313" key="7">
    <source>
        <dbReference type="Proteomes" id="UP000033615"/>
    </source>
</evidence>
<dbReference type="SUPFAM" id="SSF47336">
    <property type="entry name" value="ACP-like"/>
    <property type="match status" value="1"/>
</dbReference>
<dbReference type="InterPro" id="IPR036736">
    <property type="entry name" value="ACP-like_sf"/>
</dbReference>
<name>A0A1V4D9D9_9ACTN</name>
<dbReference type="InterPro" id="IPR014043">
    <property type="entry name" value="Acyl_transferase_dom"/>
</dbReference>
<keyword evidence="3" id="KW-0045">Antibiotic biosynthesis</keyword>
<organism evidence="6 7">
    <name type="scientific">Streptomyces antioxidans</name>
    <dbReference type="NCBI Taxonomy" id="1507734"/>
    <lineage>
        <taxon>Bacteria</taxon>
        <taxon>Bacillati</taxon>
        <taxon>Actinomycetota</taxon>
        <taxon>Actinomycetes</taxon>
        <taxon>Kitasatosporales</taxon>
        <taxon>Streptomycetaceae</taxon>
        <taxon>Streptomyces</taxon>
    </lineage>
</organism>
<dbReference type="Gene3D" id="3.40.366.10">
    <property type="entry name" value="Malonyl-Coenzyme A Acyl Carrier Protein, domain 2"/>
    <property type="match status" value="1"/>
</dbReference>
<dbReference type="GO" id="GO:0044550">
    <property type="term" value="P:secondary metabolite biosynthetic process"/>
    <property type="evidence" value="ECO:0007669"/>
    <property type="project" value="TreeGrafter"/>
</dbReference>
<dbReference type="PROSITE" id="PS00012">
    <property type="entry name" value="PHOSPHOPANTETHEINE"/>
    <property type="match status" value="1"/>
</dbReference>
<feature type="region of interest" description="Disordered" evidence="4">
    <location>
        <begin position="313"/>
        <end position="343"/>
    </location>
</feature>
<dbReference type="InterPro" id="IPR016036">
    <property type="entry name" value="Malonyl_transacylase_ACP-bd"/>
</dbReference>
<dbReference type="Pfam" id="PF00550">
    <property type="entry name" value="PP-binding"/>
    <property type="match status" value="1"/>
</dbReference>
<dbReference type="InterPro" id="IPR050091">
    <property type="entry name" value="PKS_NRPS_Biosynth_Enz"/>
</dbReference>